<dbReference type="Pfam" id="PF04143">
    <property type="entry name" value="Sulf_transp"/>
    <property type="match status" value="1"/>
</dbReference>
<proteinExistence type="inferred from homology"/>
<protein>
    <submittedName>
        <fullName evidence="10">Uncharacterized protein</fullName>
    </submittedName>
</protein>
<evidence type="ECO:0000256" key="6">
    <source>
        <dbReference type="ARBA" id="ARBA00022989"/>
    </source>
</evidence>
<evidence type="ECO:0000256" key="2">
    <source>
        <dbReference type="ARBA" id="ARBA00022448"/>
    </source>
</evidence>
<comment type="subcellular location">
    <subcellularLocation>
        <location evidence="1">Cell inner membrane</location>
        <topology evidence="1">Multi-pass membrane protein</topology>
    </subcellularLocation>
</comment>
<keyword evidence="2" id="KW-0813">Transport</keyword>
<evidence type="ECO:0000256" key="5">
    <source>
        <dbReference type="ARBA" id="ARBA00022692"/>
    </source>
</evidence>
<reference evidence="10 11" key="1">
    <citation type="submission" date="2018-03" db="EMBL/GenBank/DDBJ databases">
        <title>Draft genome of Nitrosomonas supralitoralis APG5.</title>
        <authorList>
            <person name="Urakawa H."/>
            <person name="Lopez J.V."/>
        </authorList>
    </citation>
    <scope>NUCLEOTIDE SEQUENCE [LARGE SCALE GENOMIC DNA]</scope>
    <source>
        <strain evidence="10 11">APG5</strain>
    </source>
</reference>
<feature type="transmembrane region" description="Helical" evidence="9">
    <location>
        <begin position="108"/>
        <end position="126"/>
    </location>
</feature>
<evidence type="ECO:0000256" key="3">
    <source>
        <dbReference type="ARBA" id="ARBA00022475"/>
    </source>
</evidence>
<evidence type="ECO:0000256" key="8">
    <source>
        <dbReference type="ARBA" id="ARBA00035655"/>
    </source>
</evidence>
<feature type="transmembrane region" description="Helical" evidence="9">
    <location>
        <begin position="146"/>
        <end position="167"/>
    </location>
</feature>
<keyword evidence="5 9" id="KW-0812">Transmembrane</keyword>
<evidence type="ECO:0000256" key="7">
    <source>
        <dbReference type="ARBA" id="ARBA00023136"/>
    </source>
</evidence>
<dbReference type="PANTHER" id="PTHR30574">
    <property type="entry name" value="INNER MEMBRANE PROTEIN YEDE"/>
    <property type="match status" value="1"/>
</dbReference>
<dbReference type="AlphaFoldDB" id="A0A2P7NST4"/>
<evidence type="ECO:0000313" key="11">
    <source>
        <dbReference type="Proteomes" id="UP000241912"/>
    </source>
</evidence>
<organism evidence="10 11">
    <name type="scientific">Nitrosomonas supralitoralis</name>
    <dbReference type="NCBI Taxonomy" id="2116706"/>
    <lineage>
        <taxon>Bacteria</taxon>
        <taxon>Pseudomonadati</taxon>
        <taxon>Pseudomonadota</taxon>
        <taxon>Betaproteobacteria</taxon>
        <taxon>Nitrosomonadales</taxon>
        <taxon>Nitrosomonadaceae</taxon>
        <taxon>Nitrosomonas</taxon>
    </lineage>
</organism>
<dbReference type="Proteomes" id="UP000241912">
    <property type="component" value="Unassembled WGS sequence"/>
</dbReference>
<keyword evidence="4" id="KW-0997">Cell inner membrane</keyword>
<dbReference type="EMBL" id="PXXU01000047">
    <property type="protein sequence ID" value="PSJ16520.1"/>
    <property type="molecule type" value="Genomic_DNA"/>
</dbReference>
<evidence type="ECO:0000256" key="4">
    <source>
        <dbReference type="ARBA" id="ARBA00022519"/>
    </source>
</evidence>
<comment type="caution">
    <text evidence="10">The sequence shown here is derived from an EMBL/GenBank/DDBJ whole genome shotgun (WGS) entry which is preliminary data.</text>
</comment>
<evidence type="ECO:0000256" key="9">
    <source>
        <dbReference type="SAM" id="Phobius"/>
    </source>
</evidence>
<feature type="transmembrane region" description="Helical" evidence="9">
    <location>
        <begin position="66"/>
        <end position="87"/>
    </location>
</feature>
<dbReference type="GO" id="GO:0005886">
    <property type="term" value="C:plasma membrane"/>
    <property type="evidence" value="ECO:0007669"/>
    <property type="project" value="UniProtKB-SubCell"/>
</dbReference>
<feature type="transmembrane region" description="Helical" evidence="9">
    <location>
        <begin position="7"/>
        <end position="27"/>
    </location>
</feature>
<evidence type="ECO:0000313" key="10">
    <source>
        <dbReference type="EMBL" id="PSJ16520.1"/>
    </source>
</evidence>
<dbReference type="InterPro" id="IPR007272">
    <property type="entry name" value="Sulf_transp_TsuA/YedE"/>
</dbReference>
<gene>
    <name evidence="10" type="ORF">C7H79_13020</name>
</gene>
<name>A0A2P7NST4_9PROT</name>
<keyword evidence="7 9" id="KW-0472">Membrane</keyword>
<evidence type="ECO:0000256" key="1">
    <source>
        <dbReference type="ARBA" id="ARBA00004429"/>
    </source>
</evidence>
<comment type="similarity">
    <text evidence="8">Belongs to the TsuA/YedE (TC 9.B.102) family.</text>
</comment>
<keyword evidence="11" id="KW-1185">Reference proteome</keyword>
<keyword evidence="6 9" id="KW-1133">Transmembrane helix</keyword>
<sequence length="169" mass="18225">MGNNGEVWSPYLVGTFIGLLSMATFYFSNQPIGASTGYARISGIIGKFFSKMHTNSLSFFQETKPIIQWDVMFLIGIFLGAFAAAYMGGEIKGTWVPTLWEERFGSSYLFRFCLAFIGGLIMAFGARLAGGCTSGHGISGTAQLSVGSWLALMCFFIGGAITANLIFNV</sequence>
<accession>A0A2P7NST4</accession>
<dbReference type="OrthoDB" id="9814020at2"/>
<dbReference type="PANTHER" id="PTHR30574:SF1">
    <property type="entry name" value="SULPHUR TRANSPORT DOMAIN-CONTAINING PROTEIN"/>
    <property type="match status" value="1"/>
</dbReference>
<keyword evidence="3" id="KW-1003">Cell membrane</keyword>